<keyword evidence="1" id="KW-0732">Signal</keyword>
<dbReference type="RefSeq" id="WP_378271933.1">
    <property type="nucleotide sequence ID" value="NZ_JBHUKR010000030.1"/>
</dbReference>
<organism evidence="2 3">
    <name type="scientific">Amycolatopsis pigmentata</name>
    <dbReference type="NCBI Taxonomy" id="450801"/>
    <lineage>
        <taxon>Bacteria</taxon>
        <taxon>Bacillati</taxon>
        <taxon>Actinomycetota</taxon>
        <taxon>Actinomycetes</taxon>
        <taxon>Pseudonocardiales</taxon>
        <taxon>Pseudonocardiaceae</taxon>
        <taxon>Amycolatopsis</taxon>
    </lineage>
</organism>
<comment type="caution">
    <text evidence="2">The sequence shown here is derived from an EMBL/GenBank/DDBJ whole genome shotgun (WGS) entry which is preliminary data.</text>
</comment>
<evidence type="ECO:0000256" key="1">
    <source>
        <dbReference type="SAM" id="SignalP"/>
    </source>
</evidence>
<evidence type="ECO:0008006" key="4">
    <source>
        <dbReference type="Google" id="ProtNLM"/>
    </source>
</evidence>
<gene>
    <name evidence="2" type="ORF">ACFSXZ_40920</name>
</gene>
<protein>
    <recommendedName>
        <fullName evidence="4">Peptidase inhibitor family I36</fullName>
    </recommendedName>
</protein>
<reference evidence="3" key="1">
    <citation type="journal article" date="2019" name="Int. J. Syst. Evol. Microbiol.">
        <title>The Global Catalogue of Microorganisms (GCM) 10K type strain sequencing project: providing services to taxonomists for standard genome sequencing and annotation.</title>
        <authorList>
            <consortium name="The Broad Institute Genomics Platform"/>
            <consortium name="The Broad Institute Genome Sequencing Center for Infectious Disease"/>
            <person name="Wu L."/>
            <person name="Ma J."/>
        </authorList>
    </citation>
    <scope>NUCLEOTIDE SEQUENCE [LARGE SCALE GENOMIC DNA]</scope>
    <source>
        <strain evidence="3">CGMCC 4.7645</strain>
    </source>
</reference>
<sequence length="138" mass="14226">MMKIRTVVAGVVAAGAISAAGAAMASPAWAGETAHTGGVSAQSCGLAAWGPSVTPDGGIHSRAGRGGCGSADVVTYLWARVYKYNPYWFDSVYAEHHTTYVSNGWVDAHGHCGPHGTYYAEASDSRGNVADTAEVDMC</sequence>
<evidence type="ECO:0000313" key="2">
    <source>
        <dbReference type="EMBL" id="MFD2422705.1"/>
    </source>
</evidence>
<feature type="chain" id="PRO_5045261765" description="Peptidase inhibitor family I36" evidence="1">
    <location>
        <begin position="31"/>
        <end position="138"/>
    </location>
</feature>
<dbReference type="EMBL" id="JBHUKR010000030">
    <property type="protein sequence ID" value="MFD2422705.1"/>
    <property type="molecule type" value="Genomic_DNA"/>
</dbReference>
<dbReference type="Proteomes" id="UP001597417">
    <property type="component" value="Unassembled WGS sequence"/>
</dbReference>
<evidence type="ECO:0000313" key="3">
    <source>
        <dbReference type="Proteomes" id="UP001597417"/>
    </source>
</evidence>
<name>A0ABW5G774_9PSEU</name>
<feature type="signal peptide" evidence="1">
    <location>
        <begin position="1"/>
        <end position="30"/>
    </location>
</feature>
<accession>A0ABW5G774</accession>
<proteinExistence type="predicted"/>
<keyword evidence="3" id="KW-1185">Reference proteome</keyword>